<evidence type="ECO:0000256" key="1">
    <source>
        <dbReference type="SAM" id="Phobius"/>
    </source>
</evidence>
<keyword evidence="3" id="KW-1185">Reference proteome</keyword>
<keyword evidence="1" id="KW-0812">Transmembrane</keyword>
<protein>
    <submittedName>
        <fullName evidence="2">Uncharacterized protein</fullName>
    </submittedName>
</protein>
<sequence length="36" mass="3985">MADLYMVLILAATYVLFAGFLSWCGKVTEETGGERK</sequence>
<name>A0ABN7TP27_9BACL</name>
<accession>A0ABN7TP27</accession>
<organism evidence="2 3">
    <name type="scientific">Paenibacillus allorhizosphaerae</name>
    <dbReference type="NCBI Taxonomy" id="2849866"/>
    <lineage>
        <taxon>Bacteria</taxon>
        <taxon>Bacillati</taxon>
        <taxon>Bacillota</taxon>
        <taxon>Bacilli</taxon>
        <taxon>Bacillales</taxon>
        <taxon>Paenibacillaceae</taxon>
        <taxon>Paenibacillus</taxon>
    </lineage>
</organism>
<dbReference type="EMBL" id="CAJVCE010000013">
    <property type="protein sequence ID" value="CAG7649284.1"/>
    <property type="molecule type" value="Genomic_DNA"/>
</dbReference>
<gene>
    <name evidence="2" type="ORF">PAECIP111802_04451</name>
</gene>
<evidence type="ECO:0000313" key="3">
    <source>
        <dbReference type="Proteomes" id="UP000730618"/>
    </source>
</evidence>
<keyword evidence="1" id="KW-0472">Membrane</keyword>
<comment type="caution">
    <text evidence="2">The sequence shown here is derived from an EMBL/GenBank/DDBJ whole genome shotgun (WGS) entry which is preliminary data.</text>
</comment>
<feature type="transmembrane region" description="Helical" evidence="1">
    <location>
        <begin position="6"/>
        <end position="25"/>
    </location>
</feature>
<dbReference type="Proteomes" id="UP000730618">
    <property type="component" value="Unassembled WGS sequence"/>
</dbReference>
<proteinExistence type="predicted"/>
<evidence type="ECO:0000313" key="2">
    <source>
        <dbReference type="EMBL" id="CAG7649284.1"/>
    </source>
</evidence>
<reference evidence="2 3" key="1">
    <citation type="submission" date="2021-06" db="EMBL/GenBank/DDBJ databases">
        <authorList>
            <person name="Criscuolo A."/>
        </authorList>
    </citation>
    <scope>NUCLEOTIDE SEQUENCE [LARGE SCALE GENOMIC DNA]</scope>
    <source>
        <strain evidence="3">CIP 111802</strain>
    </source>
</reference>
<keyword evidence="1" id="KW-1133">Transmembrane helix</keyword>